<evidence type="ECO:0000313" key="3">
    <source>
        <dbReference type="Proteomes" id="UP001176961"/>
    </source>
</evidence>
<feature type="transmembrane region" description="Helical" evidence="1">
    <location>
        <begin position="53"/>
        <end position="71"/>
    </location>
</feature>
<protein>
    <recommendedName>
        <fullName evidence="4">Serpentine receptor class gamma</fullName>
    </recommendedName>
</protein>
<dbReference type="EMBL" id="CATQJL010000001">
    <property type="protein sequence ID" value="CAJ0591310.1"/>
    <property type="molecule type" value="Genomic_DNA"/>
</dbReference>
<keyword evidence="1" id="KW-0812">Transmembrane</keyword>
<dbReference type="AlphaFoldDB" id="A0AA36GK98"/>
<keyword evidence="1" id="KW-1133">Transmembrane helix</keyword>
<dbReference type="Pfam" id="PF10323">
    <property type="entry name" value="7TM_GPCR_Srv"/>
    <property type="match status" value="1"/>
</dbReference>
<evidence type="ECO:0000256" key="1">
    <source>
        <dbReference type="SAM" id="Phobius"/>
    </source>
</evidence>
<feature type="transmembrane region" description="Helical" evidence="1">
    <location>
        <begin position="99"/>
        <end position="124"/>
    </location>
</feature>
<organism evidence="2 3">
    <name type="scientific">Cylicocyclus nassatus</name>
    <name type="common">Nematode worm</name>
    <dbReference type="NCBI Taxonomy" id="53992"/>
    <lineage>
        <taxon>Eukaryota</taxon>
        <taxon>Metazoa</taxon>
        <taxon>Ecdysozoa</taxon>
        <taxon>Nematoda</taxon>
        <taxon>Chromadorea</taxon>
        <taxon>Rhabditida</taxon>
        <taxon>Rhabditina</taxon>
        <taxon>Rhabditomorpha</taxon>
        <taxon>Strongyloidea</taxon>
        <taxon>Strongylidae</taxon>
        <taxon>Cylicocyclus</taxon>
    </lineage>
</organism>
<dbReference type="Proteomes" id="UP001176961">
    <property type="component" value="Unassembled WGS sequence"/>
</dbReference>
<sequence length="321" mass="37013">MFQVFLIIAMVMIPAIIAISFLLCCIVLVIMWRDRRSSRYKSFFYKCWWSEGLMNLFTFVYFISTIYARFYNSASDAFMYLNHFPWWTKFAELSQEQIMYIQIMNVFLTVAGRICTVCLPHSAVTSIIERLNKWEIFGLQITIPTITVIPLFFIFDFEYGLTQPYEIPKTLGSTSPHYSKVLFLLGLTYRGSAFAICVFGYVFLFWTVRSKAKRKETNILVLCGCLLGALGVEVAYTVLFYFREKGAYEAYAVVRLLCFTSMLWIPFTDIVVTILVLAPLRKSIIRLVTNQPETATTTVFQASKCPSTVVASNNQFTVRIN</sequence>
<proteinExistence type="predicted"/>
<evidence type="ECO:0008006" key="4">
    <source>
        <dbReference type="Google" id="ProtNLM"/>
    </source>
</evidence>
<gene>
    <name evidence="2" type="ORF">CYNAS_LOCUS3293</name>
</gene>
<comment type="caution">
    <text evidence="2">The sequence shown here is derived from an EMBL/GenBank/DDBJ whole genome shotgun (WGS) entry which is preliminary data.</text>
</comment>
<keyword evidence="3" id="KW-1185">Reference proteome</keyword>
<evidence type="ECO:0000313" key="2">
    <source>
        <dbReference type="EMBL" id="CAJ0591310.1"/>
    </source>
</evidence>
<reference evidence="2" key="1">
    <citation type="submission" date="2023-07" db="EMBL/GenBank/DDBJ databases">
        <authorList>
            <consortium name="CYATHOMIX"/>
        </authorList>
    </citation>
    <scope>NUCLEOTIDE SEQUENCE</scope>
    <source>
        <strain evidence="2">N/A</strain>
    </source>
</reference>
<accession>A0AA36GK98</accession>
<feature type="transmembrane region" description="Helical" evidence="1">
    <location>
        <begin position="136"/>
        <end position="155"/>
    </location>
</feature>
<feature type="transmembrane region" description="Helical" evidence="1">
    <location>
        <begin position="181"/>
        <end position="207"/>
    </location>
</feature>
<name>A0AA36GK98_CYLNA</name>
<dbReference type="InterPro" id="IPR019426">
    <property type="entry name" value="7TM_GPCR_serpentine_rcpt_Srv"/>
</dbReference>
<keyword evidence="1" id="KW-0472">Membrane</keyword>
<feature type="transmembrane region" description="Helical" evidence="1">
    <location>
        <begin position="254"/>
        <end position="278"/>
    </location>
</feature>
<feature type="transmembrane region" description="Helical" evidence="1">
    <location>
        <begin position="6"/>
        <end position="32"/>
    </location>
</feature>
<feature type="transmembrane region" description="Helical" evidence="1">
    <location>
        <begin position="219"/>
        <end position="242"/>
    </location>
</feature>